<keyword evidence="3" id="KW-0282">Flagellum</keyword>
<dbReference type="GO" id="GO:0009424">
    <property type="term" value="C:bacterial-type flagellum hook"/>
    <property type="evidence" value="ECO:0007669"/>
    <property type="project" value="InterPro"/>
</dbReference>
<dbReference type="Pfam" id="PF00669">
    <property type="entry name" value="Flagellin_N"/>
    <property type="match status" value="1"/>
</dbReference>
<dbReference type="eggNOG" id="COG1344">
    <property type="taxonomic scope" value="Bacteria"/>
</dbReference>
<dbReference type="PANTHER" id="PTHR42792">
    <property type="entry name" value="FLAGELLIN"/>
    <property type="match status" value="1"/>
</dbReference>
<evidence type="ECO:0000259" key="2">
    <source>
        <dbReference type="Pfam" id="PF00669"/>
    </source>
</evidence>
<keyword evidence="3" id="KW-0966">Cell projection</keyword>
<dbReference type="Proteomes" id="UP000006362">
    <property type="component" value="Chromosome"/>
</dbReference>
<evidence type="ECO:0000313" key="3">
    <source>
        <dbReference type="EMBL" id="ADU97347.1"/>
    </source>
</evidence>
<dbReference type="Gene3D" id="1.20.1330.10">
    <property type="entry name" value="f41 fragment of flagellin, N-terminal domain"/>
    <property type="match status" value="1"/>
</dbReference>
<dbReference type="GO" id="GO:0071973">
    <property type="term" value="P:bacterial-type flagellum-dependent cell motility"/>
    <property type="evidence" value="ECO:0007669"/>
    <property type="project" value="InterPro"/>
</dbReference>
<dbReference type="SUPFAM" id="SSF64518">
    <property type="entry name" value="Phase 1 flagellin"/>
    <property type="match status" value="1"/>
</dbReference>
<dbReference type="NCBIfam" id="TIGR02550">
    <property type="entry name" value="flagell_flgL"/>
    <property type="match status" value="1"/>
</dbReference>
<dbReference type="InterPro" id="IPR001492">
    <property type="entry name" value="Flagellin"/>
</dbReference>
<evidence type="ECO:0000256" key="1">
    <source>
        <dbReference type="SAM" id="Coils"/>
    </source>
</evidence>
<dbReference type="GO" id="GO:0005198">
    <property type="term" value="F:structural molecule activity"/>
    <property type="evidence" value="ECO:0007669"/>
    <property type="project" value="InterPro"/>
</dbReference>
<dbReference type="RefSeq" id="WP_013538133.1">
    <property type="nucleotide sequence ID" value="NC_014926.1"/>
</dbReference>
<reference evidence="3" key="1">
    <citation type="submission" date="2011-01" db="EMBL/GenBank/DDBJ databases">
        <title>Complete sequence of chromosome of Thermovibrio ammonificans HB-1.</title>
        <authorList>
            <consortium name="US DOE Joint Genome Institute"/>
            <person name="Lucas S."/>
            <person name="Copeland A."/>
            <person name="Lapidus A."/>
            <person name="Cheng J.-F."/>
            <person name="Goodwin L."/>
            <person name="Pitluck S."/>
            <person name="Davenport K."/>
            <person name="Detter J.C."/>
            <person name="Han C."/>
            <person name="Tapia R."/>
            <person name="Land M."/>
            <person name="Hauser L."/>
            <person name="Kyrpides N."/>
            <person name="Ivanova N."/>
            <person name="Ovchinnikova G."/>
            <person name="Vetriani C."/>
            <person name="Woyke T."/>
        </authorList>
    </citation>
    <scope>NUCLEOTIDE SEQUENCE [LARGE SCALE GENOMIC DNA]</scope>
    <source>
        <strain evidence="3">HB-1</strain>
    </source>
</reference>
<evidence type="ECO:0000313" key="4">
    <source>
        <dbReference type="Proteomes" id="UP000006362"/>
    </source>
</evidence>
<dbReference type="KEGG" id="tam:Theam_1384"/>
<keyword evidence="4" id="KW-1185">Reference proteome</keyword>
<dbReference type="InterPro" id="IPR013384">
    <property type="entry name" value="Flagell_FlgL"/>
</dbReference>
<accession>E8T3U0</accession>
<dbReference type="STRING" id="648996.Theam_1384"/>
<keyword evidence="3" id="KW-0969">Cilium</keyword>
<dbReference type="CDD" id="cd11304">
    <property type="entry name" value="Cadherin_repeat"/>
    <property type="match status" value="1"/>
</dbReference>
<dbReference type="HOGENOM" id="CLU_055273_0_0_0"/>
<dbReference type="PANTHER" id="PTHR42792:SF1">
    <property type="entry name" value="FLAGELLAR HOOK-ASSOCIATED PROTEIN 3"/>
    <property type="match status" value="1"/>
</dbReference>
<dbReference type="OrthoDB" id="9768249at2"/>
<dbReference type="InterPro" id="IPR001029">
    <property type="entry name" value="Flagellin_N"/>
</dbReference>
<sequence>MRISTGELFDLFIRYDRLKSAEIKRKAEELSSGKSILRPSDSPVDYARLLRLDRFVENLDRFNRNIDLVKANMDTAESALASTVQTLEAARVKIIQILNTGALNGEDAKTLADYFESVKDYVIQMGNEKVGDAYLFGGVKTQSPPFDSDGTYQGETRETTVPVANGVEVSTNYNGENYFGVNRVSGKITVVEVLDRIVQIIQSGDLSQLDSATVTVDLGDGPQTMKLLDAFDAGLSKIMEYRSILGTQVALVDDLKTQNEAVALHAKELRSKIGDADFASVISDYDKAKTAYQALLSTYTDLKQLSLLNFLK</sequence>
<name>E8T3U0_THEA1</name>
<keyword evidence="1" id="KW-0175">Coiled coil</keyword>
<dbReference type="EMBL" id="CP002444">
    <property type="protein sequence ID" value="ADU97347.1"/>
    <property type="molecule type" value="Genomic_DNA"/>
</dbReference>
<feature type="coiled-coil region" evidence="1">
    <location>
        <begin position="52"/>
        <end position="79"/>
    </location>
</feature>
<protein>
    <submittedName>
        <fullName evidence="3">Flagellar hook-associated protein 3</fullName>
    </submittedName>
</protein>
<gene>
    <name evidence="3" type="ordered locus">Theam_1384</name>
</gene>
<organism evidence="3 4">
    <name type="scientific">Thermovibrio ammonificans (strain DSM 15698 / JCM 12110 / HB-1)</name>
    <dbReference type="NCBI Taxonomy" id="648996"/>
    <lineage>
        <taxon>Bacteria</taxon>
        <taxon>Pseudomonadati</taxon>
        <taxon>Aquificota</taxon>
        <taxon>Aquificia</taxon>
        <taxon>Desulfurobacteriales</taxon>
        <taxon>Desulfurobacteriaceae</taxon>
        <taxon>Thermovibrio</taxon>
    </lineage>
</organism>
<feature type="domain" description="Flagellin N-terminal" evidence="2">
    <location>
        <begin position="20"/>
        <end position="138"/>
    </location>
</feature>
<dbReference type="AlphaFoldDB" id="E8T3U0"/>
<proteinExistence type="predicted"/>